<proteinExistence type="predicted"/>
<organism evidence="1 2">
    <name type="scientific">Fusarium decemcellulare</name>
    <dbReference type="NCBI Taxonomy" id="57161"/>
    <lineage>
        <taxon>Eukaryota</taxon>
        <taxon>Fungi</taxon>
        <taxon>Dikarya</taxon>
        <taxon>Ascomycota</taxon>
        <taxon>Pezizomycotina</taxon>
        <taxon>Sordariomycetes</taxon>
        <taxon>Hypocreomycetidae</taxon>
        <taxon>Hypocreales</taxon>
        <taxon>Nectriaceae</taxon>
        <taxon>Fusarium</taxon>
        <taxon>Fusarium decemcellulare species complex</taxon>
    </lineage>
</organism>
<name>A0ACC1SXR1_9HYPO</name>
<gene>
    <name evidence="1" type="ORF">NM208_g1049</name>
</gene>
<sequence>MIVSLGVLAGAVDIHVFRGLCDSNFPCKRCKDDGQVCTISIKRKKDSKELSRGYAEAIESTHLILIATIYKLYFMVRNNQPWELGEPDLNDYGQPVIHTIAQKLDCIRLSSDIDLPLHGVFPDHEAGMAELALQLGEQQMEEVSQEEATEVDSSVSNRTERASPSELDHSSVESDYLKAFSENATALSVQNFTGNNCDSAFDSLAFEMGDLARFPPQPSWTPNYFPWLMFTTVEAGDLALQSLQELDVAGGMNMVGKGLLEPASDICFTREFA</sequence>
<evidence type="ECO:0000313" key="1">
    <source>
        <dbReference type="EMBL" id="KAJ3548346.1"/>
    </source>
</evidence>
<reference evidence="1" key="1">
    <citation type="submission" date="2022-08" db="EMBL/GenBank/DDBJ databases">
        <title>Genome Sequence of Fusarium decemcellulare.</title>
        <authorList>
            <person name="Buettner E."/>
        </authorList>
    </citation>
    <scope>NUCLEOTIDE SEQUENCE</scope>
    <source>
        <strain evidence="1">Babe19</strain>
    </source>
</reference>
<protein>
    <submittedName>
        <fullName evidence="1">Uncharacterized protein</fullName>
    </submittedName>
</protein>
<dbReference type="EMBL" id="JANRMS010000051">
    <property type="protein sequence ID" value="KAJ3548346.1"/>
    <property type="molecule type" value="Genomic_DNA"/>
</dbReference>
<keyword evidence="2" id="KW-1185">Reference proteome</keyword>
<dbReference type="Proteomes" id="UP001148629">
    <property type="component" value="Unassembled WGS sequence"/>
</dbReference>
<evidence type="ECO:0000313" key="2">
    <source>
        <dbReference type="Proteomes" id="UP001148629"/>
    </source>
</evidence>
<comment type="caution">
    <text evidence="1">The sequence shown here is derived from an EMBL/GenBank/DDBJ whole genome shotgun (WGS) entry which is preliminary data.</text>
</comment>
<accession>A0ACC1SXR1</accession>